<dbReference type="SUPFAM" id="SSF46785">
    <property type="entry name" value="Winged helix' DNA-binding domain"/>
    <property type="match status" value="1"/>
</dbReference>
<dbReference type="SMART" id="SM00345">
    <property type="entry name" value="HTH_GNTR"/>
    <property type="match status" value="1"/>
</dbReference>
<name>A0ABN3C617_9ACTN</name>
<proteinExistence type="predicted"/>
<keyword evidence="2" id="KW-0238">DNA-binding</keyword>
<evidence type="ECO:0000313" key="6">
    <source>
        <dbReference type="Proteomes" id="UP001499843"/>
    </source>
</evidence>
<dbReference type="EMBL" id="BAAAQX010000001">
    <property type="protein sequence ID" value="GAA2204147.1"/>
    <property type="molecule type" value="Genomic_DNA"/>
</dbReference>
<evidence type="ECO:0000313" key="5">
    <source>
        <dbReference type="EMBL" id="GAA2204147.1"/>
    </source>
</evidence>
<dbReference type="Proteomes" id="UP001499843">
    <property type="component" value="Unassembled WGS sequence"/>
</dbReference>
<comment type="caution">
    <text evidence="5">The sequence shown here is derived from an EMBL/GenBank/DDBJ whole genome shotgun (WGS) entry which is preliminary data.</text>
</comment>
<dbReference type="InterPro" id="IPR036390">
    <property type="entry name" value="WH_DNA-bd_sf"/>
</dbReference>
<gene>
    <name evidence="5" type="ORF">GCM10009850_002050</name>
</gene>
<dbReference type="CDD" id="cd07377">
    <property type="entry name" value="WHTH_GntR"/>
    <property type="match status" value="1"/>
</dbReference>
<dbReference type="PANTHER" id="PTHR44846">
    <property type="entry name" value="MANNOSYL-D-GLYCERATE TRANSPORT/METABOLISM SYSTEM REPRESSOR MNGR-RELATED"/>
    <property type="match status" value="1"/>
</dbReference>
<keyword evidence="3" id="KW-0804">Transcription</keyword>
<keyword evidence="1" id="KW-0805">Transcription regulation</keyword>
<dbReference type="InterPro" id="IPR000524">
    <property type="entry name" value="Tscrpt_reg_HTH_GntR"/>
</dbReference>
<sequence length="93" mass="9729">MRSDAGGGGPAHRFAAGPGYVYVQVADHIVARIGAGELVPNSRLPGERDLAKEYGVAQGTIRRAVQELRDRGLVVTLPAKGTYIARAEQSASG</sequence>
<feature type="domain" description="HTH gntR-type" evidence="4">
    <location>
        <begin position="19"/>
        <end position="87"/>
    </location>
</feature>
<evidence type="ECO:0000256" key="1">
    <source>
        <dbReference type="ARBA" id="ARBA00023015"/>
    </source>
</evidence>
<reference evidence="5 6" key="1">
    <citation type="journal article" date="2019" name="Int. J. Syst. Evol. Microbiol.">
        <title>The Global Catalogue of Microorganisms (GCM) 10K type strain sequencing project: providing services to taxonomists for standard genome sequencing and annotation.</title>
        <authorList>
            <consortium name="The Broad Institute Genomics Platform"/>
            <consortium name="The Broad Institute Genome Sequencing Center for Infectious Disease"/>
            <person name="Wu L."/>
            <person name="Ma J."/>
        </authorList>
    </citation>
    <scope>NUCLEOTIDE SEQUENCE [LARGE SCALE GENOMIC DNA]</scope>
    <source>
        <strain evidence="5 6">JCM 16114</strain>
    </source>
</reference>
<dbReference type="InterPro" id="IPR050679">
    <property type="entry name" value="Bact_HTH_transcr_reg"/>
</dbReference>
<dbReference type="Pfam" id="PF00392">
    <property type="entry name" value="GntR"/>
    <property type="match status" value="1"/>
</dbReference>
<organism evidence="5 6">
    <name type="scientific">Nonomuraea monospora</name>
    <dbReference type="NCBI Taxonomy" id="568818"/>
    <lineage>
        <taxon>Bacteria</taxon>
        <taxon>Bacillati</taxon>
        <taxon>Actinomycetota</taxon>
        <taxon>Actinomycetes</taxon>
        <taxon>Streptosporangiales</taxon>
        <taxon>Streptosporangiaceae</taxon>
        <taxon>Nonomuraea</taxon>
    </lineage>
</organism>
<keyword evidence="6" id="KW-1185">Reference proteome</keyword>
<dbReference type="PRINTS" id="PR00035">
    <property type="entry name" value="HTHGNTR"/>
</dbReference>
<protein>
    <recommendedName>
        <fullName evidence="4">HTH gntR-type domain-containing protein</fullName>
    </recommendedName>
</protein>
<evidence type="ECO:0000256" key="2">
    <source>
        <dbReference type="ARBA" id="ARBA00023125"/>
    </source>
</evidence>
<evidence type="ECO:0000256" key="3">
    <source>
        <dbReference type="ARBA" id="ARBA00023163"/>
    </source>
</evidence>
<accession>A0ABN3C617</accession>
<dbReference type="InterPro" id="IPR036388">
    <property type="entry name" value="WH-like_DNA-bd_sf"/>
</dbReference>
<evidence type="ECO:0000259" key="4">
    <source>
        <dbReference type="PROSITE" id="PS50949"/>
    </source>
</evidence>
<dbReference type="PROSITE" id="PS50949">
    <property type="entry name" value="HTH_GNTR"/>
    <property type="match status" value="1"/>
</dbReference>
<dbReference type="Gene3D" id="1.10.10.10">
    <property type="entry name" value="Winged helix-like DNA-binding domain superfamily/Winged helix DNA-binding domain"/>
    <property type="match status" value="1"/>
</dbReference>
<dbReference type="PANTHER" id="PTHR44846:SF17">
    <property type="entry name" value="GNTR-FAMILY TRANSCRIPTIONAL REGULATOR"/>
    <property type="match status" value="1"/>
</dbReference>